<dbReference type="EMBL" id="BSST01000001">
    <property type="protein sequence ID" value="GLX78979.1"/>
    <property type="molecule type" value="Genomic_DNA"/>
</dbReference>
<keyword evidence="5" id="KW-1133">Transmembrane helix</keyword>
<keyword evidence="3" id="KW-0597">Phosphoprotein</keyword>
<dbReference type="InterPro" id="IPR004358">
    <property type="entry name" value="Sig_transdc_His_kin-like_C"/>
</dbReference>
<protein>
    <recommendedName>
        <fullName evidence="2">histidine kinase</fullName>
        <ecNumber evidence="2">2.7.13.3</ecNumber>
    </recommendedName>
</protein>
<dbReference type="Gene3D" id="1.10.287.130">
    <property type="match status" value="1"/>
</dbReference>
<dbReference type="PANTHER" id="PTHR43065">
    <property type="entry name" value="SENSOR HISTIDINE KINASE"/>
    <property type="match status" value="1"/>
</dbReference>
<dbReference type="Proteomes" id="UP001157186">
    <property type="component" value="Unassembled WGS sequence"/>
</dbReference>
<dbReference type="Gene3D" id="3.30.565.10">
    <property type="entry name" value="Histidine kinase-like ATPase, C-terminal domain"/>
    <property type="match status" value="1"/>
</dbReference>
<evidence type="ECO:0000256" key="2">
    <source>
        <dbReference type="ARBA" id="ARBA00012438"/>
    </source>
</evidence>
<proteinExistence type="predicted"/>
<feature type="coiled-coil region" evidence="4">
    <location>
        <begin position="373"/>
        <end position="400"/>
    </location>
</feature>
<dbReference type="Pfam" id="PF02518">
    <property type="entry name" value="HATPase_c"/>
    <property type="match status" value="1"/>
</dbReference>
<organism evidence="7 8">
    <name type="scientific">Thalassotalea insulae</name>
    <dbReference type="NCBI Taxonomy" id="2056778"/>
    <lineage>
        <taxon>Bacteria</taxon>
        <taxon>Pseudomonadati</taxon>
        <taxon>Pseudomonadota</taxon>
        <taxon>Gammaproteobacteria</taxon>
        <taxon>Alteromonadales</taxon>
        <taxon>Colwelliaceae</taxon>
        <taxon>Thalassotalea</taxon>
    </lineage>
</organism>
<dbReference type="InterPro" id="IPR005467">
    <property type="entry name" value="His_kinase_dom"/>
</dbReference>
<accession>A0ABQ6GUG4</accession>
<evidence type="ECO:0000259" key="6">
    <source>
        <dbReference type="PROSITE" id="PS50109"/>
    </source>
</evidence>
<keyword evidence="5" id="KW-0812">Transmembrane</keyword>
<evidence type="ECO:0000256" key="5">
    <source>
        <dbReference type="SAM" id="Phobius"/>
    </source>
</evidence>
<reference evidence="7 8" key="1">
    <citation type="submission" date="2023-03" db="EMBL/GenBank/DDBJ databases">
        <title>Draft genome sequence of Thalassotalea insulae KCTC 62186T.</title>
        <authorList>
            <person name="Sawabe T."/>
        </authorList>
    </citation>
    <scope>NUCLEOTIDE SEQUENCE [LARGE SCALE GENOMIC DNA]</scope>
    <source>
        <strain evidence="7 8">KCTC 62186</strain>
    </source>
</reference>
<dbReference type="SMART" id="SM00388">
    <property type="entry name" value="HisKA"/>
    <property type="match status" value="1"/>
</dbReference>
<dbReference type="InterPro" id="IPR003594">
    <property type="entry name" value="HATPase_dom"/>
</dbReference>
<dbReference type="CDD" id="cd00082">
    <property type="entry name" value="HisKA"/>
    <property type="match status" value="1"/>
</dbReference>
<dbReference type="InterPro" id="IPR003661">
    <property type="entry name" value="HisK_dim/P_dom"/>
</dbReference>
<dbReference type="EC" id="2.7.13.3" evidence="2"/>
<dbReference type="PRINTS" id="PR00344">
    <property type="entry name" value="BCTRLSENSOR"/>
</dbReference>
<name>A0ABQ6GUG4_9GAMM</name>
<dbReference type="SMART" id="SM00387">
    <property type="entry name" value="HATPase_c"/>
    <property type="match status" value="1"/>
</dbReference>
<sequence length="639" mass="72497">MPSLNVLNRNLAYRPLIIFRVVYLLFLLICSALIAVAVKTDIERIKLDTAADFSSRVQQLDTTISHLEMMATILSQSMTYTVDYQDVSQKIDVLDYFNLGDGLYSLKYISENYQSSIYSKAPKTEEQRNRLELLVKTGAYLPHFLQEERIEKIAVYNKFPLAKLVYPNERKASQRKFQRELADGYWEYFWQNHQQQNIFWKLIQVDKGYKLSLTVSILDPENGLVGLIQFIFSQDIFDQEIYQPSGPDSLVFLSEISDQGLLIATTKYGKDEDSIGKAFNMQEGKKLPLQMVQLLQSLDDWVYQSSEYYLLSVPISGVFNLVYLTDARSFSFLASSLVKSGAFIWGALALIGLFVDRLIYNNLTKLKQKDDVLTEKNQLLVSTLENLEEAQKELIQKEKIVSLGHVVAGLAHQLNTPLSIAITAVSYIQDSLKKFTVKLDKGIKKSELATLLEKGYESSMLIGHNLDKATDLVDNFKLLAEDESEDELNQFNVAEYTQAVLQGLKPALEKRRIKSHINAERDIKIFNYPMSYTQIIVQLLNNAVIHGVDKGGNITINIYRKAETSGAYIEVVDDGRGIDKEYIDKVFEPFFTSKCVAEQVGLGLTIVHNLVLGKMSGEIKVISEKNHGCCFSIYLPSLI</sequence>
<feature type="domain" description="Histidine kinase" evidence="6">
    <location>
        <begin position="409"/>
        <end position="639"/>
    </location>
</feature>
<evidence type="ECO:0000313" key="7">
    <source>
        <dbReference type="EMBL" id="GLX78979.1"/>
    </source>
</evidence>
<evidence type="ECO:0000256" key="3">
    <source>
        <dbReference type="ARBA" id="ARBA00022553"/>
    </source>
</evidence>
<dbReference type="PROSITE" id="PS50109">
    <property type="entry name" value="HIS_KIN"/>
    <property type="match status" value="1"/>
</dbReference>
<dbReference type="InterPro" id="IPR036890">
    <property type="entry name" value="HATPase_C_sf"/>
</dbReference>
<gene>
    <name evidence="7" type="ORF">tinsulaeT_23190</name>
</gene>
<evidence type="ECO:0000313" key="8">
    <source>
        <dbReference type="Proteomes" id="UP001157186"/>
    </source>
</evidence>
<evidence type="ECO:0000256" key="4">
    <source>
        <dbReference type="SAM" id="Coils"/>
    </source>
</evidence>
<dbReference type="SUPFAM" id="SSF55874">
    <property type="entry name" value="ATPase domain of HSP90 chaperone/DNA topoisomerase II/histidine kinase"/>
    <property type="match status" value="1"/>
</dbReference>
<comment type="catalytic activity">
    <reaction evidence="1">
        <text>ATP + protein L-histidine = ADP + protein N-phospho-L-histidine.</text>
        <dbReference type="EC" id="2.7.13.3"/>
    </reaction>
</comment>
<keyword evidence="5" id="KW-0472">Membrane</keyword>
<keyword evidence="8" id="KW-1185">Reference proteome</keyword>
<evidence type="ECO:0000256" key="1">
    <source>
        <dbReference type="ARBA" id="ARBA00000085"/>
    </source>
</evidence>
<comment type="caution">
    <text evidence="7">The sequence shown here is derived from an EMBL/GenBank/DDBJ whole genome shotgun (WGS) entry which is preliminary data.</text>
</comment>
<feature type="transmembrane region" description="Helical" evidence="5">
    <location>
        <begin position="12"/>
        <end position="38"/>
    </location>
</feature>
<keyword evidence="4" id="KW-0175">Coiled coil</keyword>
<dbReference type="PANTHER" id="PTHR43065:SF47">
    <property type="match status" value="1"/>
</dbReference>